<reference evidence="2" key="1">
    <citation type="submission" date="2020-12" db="EMBL/GenBank/DDBJ databases">
        <title>Prauserella sp. ASG 168, a novel actinomycete isolated from cave rock.</title>
        <authorList>
            <person name="Suriyachadkun C."/>
        </authorList>
    </citation>
    <scope>NUCLEOTIDE SEQUENCE</scope>
    <source>
        <strain evidence="2">ASG 168</strain>
    </source>
</reference>
<keyword evidence="1" id="KW-0812">Transmembrane</keyword>
<keyword evidence="3" id="KW-1185">Reference proteome</keyword>
<keyword evidence="1" id="KW-1133">Transmembrane helix</keyword>
<name>A0A934QLM8_9PSEU</name>
<dbReference type="Proteomes" id="UP000635245">
    <property type="component" value="Unassembled WGS sequence"/>
</dbReference>
<evidence type="ECO:0000256" key="1">
    <source>
        <dbReference type="SAM" id="Phobius"/>
    </source>
</evidence>
<comment type="caution">
    <text evidence="2">The sequence shown here is derived from an EMBL/GenBank/DDBJ whole genome shotgun (WGS) entry which is preliminary data.</text>
</comment>
<dbReference type="EMBL" id="JAENJH010000001">
    <property type="protein sequence ID" value="MBK1783172.1"/>
    <property type="molecule type" value="Genomic_DNA"/>
</dbReference>
<proteinExistence type="predicted"/>
<keyword evidence="1" id="KW-0472">Membrane</keyword>
<organism evidence="2 3">
    <name type="scientific">Prauserella cavernicola</name>
    <dbReference type="NCBI Taxonomy" id="2800127"/>
    <lineage>
        <taxon>Bacteria</taxon>
        <taxon>Bacillati</taxon>
        <taxon>Actinomycetota</taxon>
        <taxon>Actinomycetes</taxon>
        <taxon>Pseudonocardiales</taxon>
        <taxon>Pseudonocardiaceae</taxon>
        <taxon>Prauserella</taxon>
    </lineage>
</organism>
<protein>
    <submittedName>
        <fullName evidence="2">Sporulation protein</fullName>
    </submittedName>
</protein>
<sequence>MNVEQLLTKARDTLTVRRVYGEPIERDGVLVIPAAAISGGGGAGSGVDEKGAQGEGGGFGTAARPVGAYTIKDRSLTWVPAVDVNRLVVVVGVVLVVFLLVRSRIARARARVALERSAD</sequence>
<accession>A0A934QLM8</accession>
<gene>
    <name evidence="2" type="ORF">JHE00_02455</name>
</gene>
<feature type="transmembrane region" description="Helical" evidence="1">
    <location>
        <begin position="84"/>
        <end position="101"/>
    </location>
</feature>
<evidence type="ECO:0000313" key="3">
    <source>
        <dbReference type="Proteomes" id="UP000635245"/>
    </source>
</evidence>
<evidence type="ECO:0000313" key="2">
    <source>
        <dbReference type="EMBL" id="MBK1783172.1"/>
    </source>
</evidence>
<dbReference type="AlphaFoldDB" id="A0A934QLM8"/>
<dbReference type="RefSeq" id="WP_200314283.1">
    <property type="nucleotide sequence ID" value="NZ_JAENJH010000001.1"/>
</dbReference>